<sequence length="346" mass="37815">MTAENAVTDVPGLDLSNLDSWLEQNLPNWTAGQLHARIITGGRSNLTYRVSDGRYDLVLRRPPMGHVLATAHDMTREYRVISALAPTAVPVPAAHALCNDPQVVGAPFYLMDYIAGTPYRRADELRPLGPARTRTISAGLIDTLAALHTVYPDQVGLGDFGRRDNFAQRQVLRGKKRLDASHCRELPAATMLFDLLAAHQPPQPAARVVHGDYRLDNLLVDAEQRVAAVLDWEMATLGDPMTDIGMLIVYQRMAELRVQGATDVAAAPGFLTEAQLLDRYAHHTKRDLTHLGFYIGLASFELAAILEGIHYRHLHGQTVGAGFDTVGDAVEPLLSAGLAVVKEKTP</sequence>
<dbReference type="InterPro" id="IPR041726">
    <property type="entry name" value="ACAD10_11_N"/>
</dbReference>
<comment type="caution">
    <text evidence="2">The sequence shown here is derived from an EMBL/GenBank/DDBJ whole genome shotgun (WGS) entry which is preliminary data.</text>
</comment>
<evidence type="ECO:0000313" key="3">
    <source>
        <dbReference type="Proteomes" id="UP001550535"/>
    </source>
</evidence>
<gene>
    <name evidence="2" type="ORF">ABZ507_17155</name>
</gene>
<feature type="domain" description="Aminoglycoside phosphotransferase" evidence="1">
    <location>
        <begin position="36"/>
        <end position="268"/>
    </location>
</feature>
<reference evidence="2 3" key="1">
    <citation type="submission" date="2024-06" db="EMBL/GenBank/DDBJ databases">
        <title>The Natural Products Discovery Center: Release of the First 8490 Sequenced Strains for Exploring Actinobacteria Biosynthetic Diversity.</title>
        <authorList>
            <person name="Kalkreuter E."/>
            <person name="Kautsar S.A."/>
            <person name="Yang D."/>
            <person name="Bader C.D."/>
            <person name="Teijaro C.N."/>
            <person name="Fluegel L."/>
            <person name="Davis C.M."/>
            <person name="Simpson J.R."/>
            <person name="Lauterbach L."/>
            <person name="Steele A.D."/>
            <person name="Gui C."/>
            <person name="Meng S."/>
            <person name="Li G."/>
            <person name="Viehrig K."/>
            <person name="Ye F."/>
            <person name="Su P."/>
            <person name="Kiefer A.F."/>
            <person name="Nichols A."/>
            <person name="Cepeda A.J."/>
            <person name="Yan W."/>
            <person name="Fan B."/>
            <person name="Jiang Y."/>
            <person name="Adhikari A."/>
            <person name="Zheng C.-J."/>
            <person name="Schuster L."/>
            <person name="Cowan T.M."/>
            <person name="Smanski M.J."/>
            <person name="Chevrette M.G."/>
            <person name="De Carvalho L.P.S."/>
            <person name="Shen B."/>
        </authorList>
    </citation>
    <scope>NUCLEOTIDE SEQUENCE [LARGE SCALE GENOMIC DNA]</scope>
    <source>
        <strain evidence="2 3">NPDC019434</strain>
    </source>
</reference>
<dbReference type="InterPro" id="IPR052898">
    <property type="entry name" value="ACAD10-like"/>
</dbReference>
<evidence type="ECO:0000313" key="2">
    <source>
        <dbReference type="EMBL" id="MEU2123541.1"/>
    </source>
</evidence>
<dbReference type="Proteomes" id="UP001550535">
    <property type="component" value="Unassembled WGS sequence"/>
</dbReference>
<dbReference type="InterPro" id="IPR011009">
    <property type="entry name" value="Kinase-like_dom_sf"/>
</dbReference>
<dbReference type="Gene3D" id="3.30.200.20">
    <property type="entry name" value="Phosphorylase Kinase, domain 1"/>
    <property type="match status" value="1"/>
</dbReference>
<name>A0ABV2XCG8_9NOCA</name>
<dbReference type="CDD" id="cd05154">
    <property type="entry name" value="ACAD10_11_N-like"/>
    <property type="match status" value="1"/>
</dbReference>
<proteinExistence type="predicted"/>
<dbReference type="RefSeq" id="WP_357808851.1">
    <property type="nucleotide sequence ID" value="NZ_JBEYBM010000023.1"/>
</dbReference>
<accession>A0ABV2XCG8</accession>
<keyword evidence="3" id="KW-1185">Reference proteome</keyword>
<dbReference type="EMBL" id="JBEYBR010000041">
    <property type="protein sequence ID" value="MEU2123541.1"/>
    <property type="molecule type" value="Genomic_DNA"/>
</dbReference>
<dbReference type="SUPFAM" id="SSF56112">
    <property type="entry name" value="Protein kinase-like (PK-like)"/>
    <property type="match status" value="1"/>
</dbReference>
<protein>
    <submittedName>
        <fullName evidence="2">Phosphotransferase family protein</fullName>
    </submittedName>
</protein>
<dbReference type="Pfam" id="PF01636">
    <property type="entry name" value="APH"/>
    <property type="match status" value="1"/>
</dbReference>
<dbReference type="InterPro" id="IPR002575">
    <property type="entry name" value="Aminoglycoside_PTrfase"/>
</dbReference>
<dbReference type="PANTHER" id="PTHR47829:SF1">
    <property type="entry name" value="HAD FAMILY PHOSPHATASE"/>
    <property type="match status" value="1"/>
</dbReference>
<dbReference type="Gene3D" id="3.90.1200.10">
    <property type="match status" value="1"/>
</dbReference>
<dbReference type="PANTHER" id="PTHR47829">
    <property type="entry name" value="HYDROLASE, PUTATIVE (AFU_ORTHOLOGUE AFUA_1G12880)-RELATED"/>
    <property type="match status" value="1"/>
</dbReference>
<organism evidence="2 3">
    <name type="scientific">Nocardia niwae</name>
    <dbReference type="NCBI Taxonomy" id="626084"/>
    <lineage>
        <taxon>Bacteria</taxon>
        <taxon>Bacillati</taxon>
        <taxon>Actinomycetota</taxon>
        <taxon>Actinomycetes</taxon>
        <taxon>Mycobacteriales</taxon>
        <taxon>Nocardiaceae</taxon>
        <taxon>Nocardia</taxon>
    </lineage>
</organism>
<evidence type="ECO:0000259" key="1">
    <source>
        <dbReference type="Pfam" id="PF01636"/>
    </source>
</evidence>